<evidence type="ECO:0000256" key="2">
    <source>
        <dbReference type="ARBA" id="ARBA00022651"/>
    </source>
</evidence>
<feature type="domain" description="CBM6" evidence="8">
    <location>
        <begin position="286"/>
        <end position="409"/>
    </location>
</feature>
<dbReference type="Proteomes" id="UP000290545">
    <property type="component" value="Unassembled WGS sequence"/>
</dbReference>
<evidence type="ECO:0000313" key="10">
    <source>
        <dbReference type="Proteomes" id="UP000290545"/>
    </source>
</evidence>
<keyword evidence="3" id="KW-0732">Signal</keyword>
<keyword evidence="10" id="KW-1185">Reference proteome</keyword>
<sequence length="411" mass="45110">MTSYDQTTGIVQVPLTDEAFKLRILHAHHTFAWAASIDGLASHSVKSETDNKYYWYVSAIDKSTHKKVIGVAVGDKAIGPFTDVLGKPLITENCSDGNINPTVIVDETKQPWLTWGNSALWHVKLNPDMLSYDNTIGVQPIAADKKEVFANKIRGAVNSTEKRFTTYEEGPWLYKRNKLYYLFYPAGGVPEHLAYSTSPTAAGPWTYRDTVMDIIKKGGAFTNHPGVVDYKGKTYLFYHNGALAGGGGFNRSVCVDELQIKADGTIARVIPTPGISKGVGNINPFICQEAETIAWAEGVETAFNDNNVGYVTDIRDGGYVKVRNVDFKKGAQQFQANVASESQGGVIEIRLDSVGGPIAGICKVVNTGGAQNWQNVSTSIKKISGRHDIYFVFKGNGGTLFNFDWWKFEAR</sequence>
<keyword evidence="5" id="KW-0119">Carbohydrate metabolism</keyword>
<dbReference type="PANTHER" id="PTHR43772:SF2">
    <property type="entry name" value="PUTATIVE (AFU_ORTHOLOGUE AFUA_2G04480)-RELATED"/>
    <property type="match status" value="1"/>
</dbReference>
<dbReference type="Gene3D" id="2.60.120.260">
    <property type="entry name" value="Galactose-binding domain-like"/>
    <property type="match status" value="1"/>
</dbReference>
<evidence type="ECO:0000313" key="9">
    <source>
        <dbReference type="EMBL" id="RXK87395.1"/>
    </source>
</evidence>
<dbReference type="InterPro" id="IPR023296">
    <property type="entry name" value="Glyco_hydro_beta-prop_sf"/>
</dbReference>
<evidence type="ECO:0000259" key="8">
    <source>
        <dbReference type="PROSITE" id="PS51175"/>
    </source>
</evidence>
<evidence type="ECO:0000256" key="5">
    <source>
        <dbReference type="ARBA" id="ARBA00023277"/>
    </source>
</evidence>
<dbReference type="EMBL" id="SDHZ01000001">
    <property type="protein sequence ID" value="RXK87395.1"/>
    <property type="molecule type" value="Genomic_DNA"/>
</dbReference>
<comment type="similarity">
    <text evidence="1 7">Belongs to the glycosyl hydrolase 43 family.</text>
</comment>
<evidence type="ECO:0000256" key="6">
    <source>
        <dbReference type="ARBA" id="ARBA00023295"/>
    </source>
</evidence>
<reference evidence="9 10" key="1">
    <citation type="submission" date="2019-01" db="EMBL/GenBank/DDBJ databases">
        <title>Filimonas sp. strain TTM-71.</title>
        <authorList>
            <person name="Chen W.-M."/>
        </authorList>
    </citation>
    <scope>NUCLEOTIDE SEQUENCE [LARGE SCALE GENOMIC DNA]</scope>
    <source>
        <strain evidence="9 10">TTM-71</strain>
    </source>
</reference>
<dbReference type="SUPFAM" id="SSF49785">
    <property type="entry name" value="Galactose-binding domain-like"/>
    <property type="match status" value="1"/>
</dbReference>
<protein>
    <submittedName>
        <fullName evidence="9">Carbohydrate-binding protein</fullName>
    </submittedName>
</protein>
<evidence type="ECO:0000256" key="3">
    <source>
        <dbReference type="ARBA" id="ARBA00022729"/>
    </source>
</evidence>
<evidence type="ECO:0000256" key="4">
    <source>
        <dbReference type="ARBA" id="ARBA00022801"/>
    </source>
</evidence>
<dbReference type="InterPro" id="IPR006584">
    <property type="entry name" value="Cellulose-bd_IV"/>
</dbReference>
<dbReference type="InterPro" id="IPR006710">
    <property type="entry name" value="Glyco_hydro_43"/>
</dbReference>
<dbReference type="SUPFAM" id="SSF75005">
    <property type="entry name" value="Arabinanase/levansucrase/invertase"/>
    <property type="match status" value="1"/>
</dbReference>
<organism evidence="9 10">
    <name type="scientific">Filimonas effusa</name>
    <dbReference type="NCBI Taxonomy" id="2508721"/>
    <lineage>
        <taxon>Bacteria</taxon>
        <taxon>Pseudomonadati</taxon>
        <taxon>Bacteroidota</taxon>
        <taxon>Chitinophagia</taxon>
        <taxon>Chitinophagales</taxon>
        <taxon>Chitinophagaceae</taxon>
        <taxon>Filimonas</taxon>
    </lineage>
</organism>
<dbReference type="Gene3D" id="2.115.10.20">
    <property type="entry name" value="Glycosyl hydrolase domain, family 43"/>
    <property type="match status" value="1"/>
</dbReference>
<dbReference type="GO" id="GO:0004553">
    <property type="term" value="F:hydrolase activity, hydrolyzing O-glycosyl compounds"/>
    <property type="evidence" value="ECO:0007669"/>
    <property type="project" value="InterPro"/>
</dbReference>
<dbReference type="InterPro" id="IPR052176">
    <property type="entry name" value="Glycosyl_Hydrlase_43_Enz"/>
</dbReference>
<evidence type="ECO:0000256" key="7">
    <source>
        <dbReference type="RuleBase" id="RU361187"/>
    </source>
</evidence>
<accession>A0A4Q1DEN5</accession>
<keyword evidence="4 7" id="KW-0378">Hydrolase</keyword>
<dbReference type="OrthoDB" id="3308423at2"/>
<dbReference type="SMART" id="SM00606">
    <property type="entry name" value="CBD_IV"/>
    <property type="match status" value="1"/>
</dbReference>
<keyword evidence="2" id="KW-0624">Polysaccharide degradation</keyword>
<dbReference type="InterPro" id="IPR005084">
    <property type="entry name" value="CBM6"/>
</dbReference>
<dbReference type="Pfam" id="PF04616">
    <property type="entry name" value="Glyco_hydro_43"/>
    <property type="match status" value="1"/>
</dbReference>
<dbReference type="PROSITE" id="PS51175">
    <property type="entry name" value="CBM6"/>
    <property type="match status" value="1"/>
</dbReference>
<dbReference type="AlphaFoldDB" id="A0A4Q1DEN5"/>
<proteinExistence type="inferred from homology"/>
<dbReference type="GO" id="GO:0030246">
    <property type="term" value="F:carbohydrate binding"/>
    <property type="evidence" value="ECO:0007669"/>
    <property type="project" value="InterPro"/>
</dbReference>
<dbReference type="Pfam" id="PF03422">
    <property type="entry name" value="CBM_6"/>
    <property type="match status" value="1"/>
</dbReference>
<evidence type="ECO:0000256" key="1">
    <source>
        <dbReference type="ARBA" id="ARBA00009865"/>
    </source>
</evidence>
<dbReference type="CDD" id="cd04084">
    <property type="entry name" value="CBM6_xylanase-like"/>
    <property type="match status" value="1"/>
</dbReference>
<name>A0A4Q1DEN5_9BACT</name>
<comment type="caution">
    <text evidence="9">The sequence shown here is derived from an EMBL/GenBank/DDBJ whole genome shotgun (WGS) entry which is preliminary data.</text>
</comment>
<gene>
    <name evidence="9" type="ORF">ESB13_01455</name>
</gene>
<dbReference type="PANTHER" id="PTHR43772">
    <property type="entry name" value="ENDO-1,4-BETA-XYLANASE"/>
    <property type="match status" value="1"/>
</dbReference>
<keyword evidence="2" id="KW-0858">Xylan degradation</keyword>
<dbReference type="GO" id="GO:0045493">
    <property type="term" value="P:xylan catabolic process"/>
    <property type="evidence" value="ECO:0007669"/>
    <property type="project" value="UniProtKB-KW"/>
</dbReference>
<dbReference type="InterPro" id="IPR008979">
    <property type="entry name" value="Galactose-bd-like_sf"/>
</dbReference>
<keyword evidence="6 7" id="KW-0326">Glycosidase</keyword>